<dbReference type="RefSeq" id="WP_162444149.1">
    <property type="nucleotide sequence ID" value="NZ_CP048222.1"/>
</dbReference>
<feature type="chain" id="PRO_5025344739" evidence="7">
    <location>
        <begin position="25"/>
        <end position="1109"/>
    </location>
</feature>
<dbReference type="GO" id="GO:0015344">
    <property type="term" value="F:siderophore uptake transmembrane transporter activity"/>
    <property type="evidence" value="ECO:0007669"/>
    <property type="project" value="TreeGrafter"/>
</dbReference>
<dbReference type="SUPFAM" id="SSF49464">
    <property type="entry name" value="Carboxypeptidase regulatory domain-like"/>
    <property type="match status" value="1"/>
</dbReference>
<evidence type="ECO:0000256" key="4">
    <source>
        <dbReference type="ARBA" id="ARBA00022692"/>
    </source>
</evidence>
<dbReference type="Proteomes" id="UP000480178">
    <property type="component" value="Chromosome"/>
</dbReference>
<gene>
    <name evidence="9" type="ORF">GXP67_16530</name>
</gene>
<reference evidence="9 10" key="1">
    <citation type="submission" date="2020-01" db="EMBL/GenBank/DDBJ databases">
        <authorList>
            <person name="Kim M.K."/>
        </authorList>
    </citation>
    <scope>NUCLEOTIDE SEQUENCE [LARGE SCALE GENOMIC DNA]</scope>
    <source>
        <strain evidence="9 10">172606-1</strain>
    </source>
</reference>
<dbReference type="Gene3D" id="2.60.40.1120">
    <property type="entry name" value="Carboxypeptidase-like, regulatory domain"/>
    <property type="match status" value="1"/>
</dbReference>
<name>A0A6C0GJ85_9BACT</name>
<evidence type="ECO:0000256" key="5">
    <source>
        <dbReference type="ARBA" id="ARBA00023136"/>
    </source>
</evidence>
<dbReference type="PANTHER" id="PTHR30069">
    <property type="entry name" value="TONB-DEPENDENT OUTER MEMBRANE RECEPTOR"/>
    <property type="match status" value="1"/>
</dbReference>
<dbReference type="SUPFAM" id="SSF56935">
    <property type="entry name" value="Porins"/>
    <property type="match status" value="1"/>
</dbReference>
<evidence type="ECO:0000313" key="10">
    <source>
        <dbReference type="Proteomes" id="UP000480178"/>
    </source>
</evidence>
<dbReference type="InterPro" id="IPR008969">
    <property type="entry name" value="CarboxyPept-like_regulatory"/>
</dbReference>
<dbReference type="Gene3D" id="2.40.170.20">
    <property type="entry name" value="TonB-dependent receptor, beta-barrel domain"/>
    <property type="match status" value="1"/>
</dbReference>
<organism evidence="9 10">
    <name type="scientific">Rhodocytophaga rosea</name>
    <dbReference type="NCBI Taxonomy" id="2704465"/>
    <lineage>
        <taxon>Bacteria</taxon>
        <taxon>Pseudomonadati</taxon>
        <taxon>Bacteroidota</taxon>
        <taxon>Cytophagia</taxon>
        <taxon>Cytophagales</taxon>
        <taxon>Rhodocytophagaceae</taxon>
        <taxon>Rhodocytophaga</taxon>
    </lineage>
</organism>
<keyword evidence="7" id="KW-0732">Signal</keyword>
<keyword evidence="6" id="KW-0998">Cell outer membrane</keyword>
<evidence type="ECO:0000313" key="9">
    <source>
        <dbReference type="EMBL" id="QHT68131.1"/>
    </source>
</evidence>
<dbReference type="InterPro" id="IPR036942">
    <property type="entry name" value="Beta-barrel_TonB_sf"/>
</dbReference>
<keyword evidence="4" id="KW-0812">Transmembrane</keyword>
<evidence type="ECO:0000256" key="2">
    <source>
        <dbReference type="ARBA" id="ARBA00022448"/>
    </source>
</evidence>
<dbReference type="Pfam" id="PF25183">
    <property type="entry name" value="OMP_b-brl_4"/>
    <property type="match status" value="2"/>
</dbReference>
<dbReference type="InterPro" id="IPR057601">
    <property type="entry name" value="Oar-like_b-barrel"/>
</dbReference>
<evidence type="ECO:0000256" key="1">
    <source>
        <dbReference type="ARBA" id="ARBA00004571"/>
    </source>
</evidence>
<proteinExistence type="predicted"/>
<keyword evidence="5" id="KW-0472">Membrane</keyword>
<keyword evidence="3" id="KW-1134">Transmembrane beta strand</keyword>
<feature type="domain" description="TonB-dependent transporter Oar-like beta-barrel" evidence="8">
    <location>
        <begin position="239"/>
        <end position="313"/>
    </location>
</feature>
<comment type="subcellular location">
    <subcellularLocation>
        <location evidence="1">Cell outer membrane</location>
        <topology evidence="1">Multi-pass membrane protein</topology>
    </subcellularLocation>
</comment>
<accession>A0A6C0GJ85</accession>
<dbReference type="KEGG" id="rhoz:GXP67_16530"/>
<keyword evidence="10" id="KW-1185">Reference proteome</keyword>
<dbReference type="GO" id="GO:0009279">
    <property type="term" value="C:cell outer membrane"/>
    <property type="evidence" value="ECO:0007669"/>
    <property type="project" value="UniProtKB-SubCell"/>
</dbReference>
<evidence type="ECO:0000259" key="8">
    <source>
        <dbReference type="Pfam" id="PF25183"/>
    </source>
</evidence>
<dbReference type="InterPro" id="IPR039426">
    <property type="entry name" value="TonB-dep_rcpt-like"/>
</dbReference>
<dbReference type="GO" id="GO:0044718">
    <property type="term" value="P:siderophore transmembrane transport"/>
    <property type="evidence" value="ECO:0007669"/>
    <property type="project" value="TreeGrafter"/>
</dbReference>
<dbReference type="EMBL" id="CP048222">
    <property type="protein sequence ID" value="QHT68131.1"/>
    <property type="molecule type" value="Genomic_DNA"/>
</dbReference>
<evidence type="ECO:0000256" key="7">
    <source>
        <dbReference type="SAM" id="SignalP"/>
    </source>
</evidence>
<dbReference type="PANTHER" id="PTHR30069:SF46">
    <property type="entry name" value="OAR PROTEIN"/>
    <property type="match status" value="1"/>
</dbReference>
<keyword evidence="9" id="KW-0675">Receptor</keyword>
<feature type="domain" description="TonB-dependent transporter Oar-like beta-barrel" evidence="8">
    <location>
        <begin position="355"/>
        <end position="1046"/>
    </location>
</feature>
<sequence length="1109" mass="121681">MMNKNILVWVCLLLVTAFGPELLAQGVTTASLNGTITDANGETLPGATVIAVHTPSGTQYGTATLPTGKYNLPNVRIGGPYTVTVSFVGYQEQKREGINLSLGQNLSLDFQLQSSDVQLSEVIISGERNSVISSDRTGAATSISNEQISRLPTLNRSFDDFTRTDPRANGQSFGGRNGGYNNITIDGALFNNAFGLSSTVGGQANAQPISLDAVEQIQVSIAPYDVRQGSFTGAGINAVTRSGTNEFSGSAYYFLRNENFVGEKVRDQRQPVANFDLYNTGFRLGGPIIKNKLFFFINGEMERKNDPLQGNFVASKPGREGSNVSLASAADLDGLSNFLRESYGYNAGPYEGYKLEQNSDKATARLDWNISNSHKLNIKYNYLKSYRDVNPSTSGALANGGNPTNTHMPFLAAYYRINNNLNSVIGELNSNFGNKFANTFTAGYTGFRDFRESSGGVFPLVNIGNGEGQSFTTFGYEPFSANNILNTDVWQFSDNFTIYAGKHVLTVGTYNEFYKFKNGFAPNYYGAYQFASLADFYSSATQSPNPATGAIANPTQYQIQYSALPSGEFPFAVIKASQLGFYVQDEFSLLSNLKVTGGLRIDIPIINSEIEQNANAAALSFRDGVQLNTGELQKVSLLWSPRVGFNYDVFNDKKTQLRGGTGIFTGRVPYVWVSNQASNNGLLFGSEFLTNPSNRPFTNDVNAYRPVGAAANTSYNLAVTEPGFKFPQVWRTNLAFDQQLPWGLIGTIEGIYTKDINAVYHQNVALPYAPLNASGADNRPIYYSVNQTTGAYTPNNTLYPRIPNNQGGNTAQAPNITNAILMRNTNKGYSYSVTGQLQKTFSNGFYGSIAYTYSDSKSVNDGGSIAQSIWRDRVVSGDPNEAALAYSNFLQKHRVMASASYRKEYLGWAATSISVFYNGAPNNINFSTRYSYTYAGDMNGDGSGGGGNDLIYVPRDQSEIVLEDITSGGNVVFSAADQWAALDAYISQDKYLKDRRGQYAERNGAENPFLSTFDVKLIQDFFINVGGKRNTLQFSLDIFNFGNMLNSNWGVPEEPIRRALLNFRRIDTEGRPVFQYALNNGEPLTTTFRPQSTINARWQMQFGVRYIFN</sequence>
<feature type="signal peptide" evidence="7">
    <location>
        <begin position="1"/>
        <end position="24"/>
    </location>
</feature>
<evidence type="ECO:0000256" key="6">
    <source>
        <dbReference type="ARBA" id="ARBA00023237"/>
    </source>
</evidence>
<evidence type="ECO:0000256" key="3">
    <source>
        <dbReference type="ARBA" id="ARBA00022452"/>
    </source>
</evidence>
<dbReference type="AlphaFoldDB" id="A0A6C0GJ85"/>
<dbReference type="Pfam" id="PF13620">
    <property type="entry name" value="CarboxypepD_reg"/>
    <property type="match status" value="1"/>
</dbReference>
<keyword evidence="2" id="KW-0813">Transport</keyword>
<protein>
    <submittedName>
        <fullName evidence="9">TonB-dependent receptor</fullName>
    </submittedName>
</protein>